<keyword evidence="3" id="KW-0808">Transferase</keyword>
<gene>
    <name evidence="3" type="ORF">Tco_0893458</name>
</gene>
<feature type="domain" description="Reverse transcriptase" evidence="2">
    <location>
        <begin position="601"/>
        <end position="658"/>
    </location>
</feature>
<dbReference type="GO" id="GO:0003964">
    <property type="term" value="F:RNA-directed DNA polymerase activity"/>
    <property type="evidence" value="ECO:0007669"/>
    <property type="project" value="UniProtKB-KW"/>
</dbReference>
<feature type="region of interest" description="Disordered" evidence="1">
    <location>
        <begin position="47"/>
        <end position="68"/>
    </location>
</feature>
<dbReference type="InterPro" id="IPR000477">
    <property type="entry name" value="RT_dom"/>
</dbReference>
<dbReference type="Proteomes" id="UP001151760">
    <property type="component" value="Unassembled WGS sequence"/>
</dbReference>
<proteinExistence type="predicted"/>
<keyword evidence="3" id="KW-0548">Nucleotidyltransferase</keyword>
<organism evidence="3 4">
    <name type="scientific">Tanacetum coccineum</name>
    <dbReference type="NCBI Taxonomy" id="301880"/>
    <lineage>
        <taxon>Eukaryota</taxon>
        <taxon>Viridiplantae</taxon>
        <taxon>Streptophyta</taxon>
        <taxon>Embryophyta</taxon>
        <taxon>Tracheophyta</taxon>
        <taxon>Spermatophyta</taxon>
        <taxon>Magnoliopsida</taxon>
        <taxon>eudicotyledons</taxon>
        <taxon>Gunneridae</taxon>
        <taxon>Pentapetalae</taxon>
        <taxon>asterids</taxon>
        <taxon>campanulids</taxon>
        <taxon>Asterales</taxon>
        <taxon>Asteraceae</taxon>
        <taxon>Asteroideae</taxon>
        <taxon>Anthemideae</taxon>
        <taxon>Anthemidinae</taxon>
        <taxon>Tanacetum</taxon>
    </lineage>
</organism>
<evidence type="ECO:0000259" key="2">
    <source>
        <dbReference type="Pfam" id="PF00078"/>
    </source>
</evidence>
<dbReference type="Pfam" id="PF00078">
    <property type="entry name" value="RVT_1"/>
    <property type="match status" value="1"/>
</dbReference>
<reference evidence="3" key="2">
    <citation type="submission" date="2022-01" db="EMBL/GenBank/DDBJ databases">
        <authorList>
            <person name="Yamashiro T."/>
            <person name="Shiraishi A."/>
            <person name="Satake H."/>
            <person name="Nakayama K."/>
        </authorList>
    </citation>
    <scope>NUCLEOTIDE SEQUENCE</scope>
</reference>
<sequence>MILIVDDMDIEADEEDEDDEMEVEIDEEAEEEHLAPAYPVVVALPATAPSAEETEPFETDESAATPPPHPAYRMTARITIPEPLPVPAWSDSEVARLLAISSPPASPLSPWSSSPPQIPFPLSPPSPVLTAPPPSPIRSLGYRAATIRMRAEAAATSHSLPLPPPFILSPTRPDAPPPLPTSAPTSFPPLLLPSDRQREDRPEVNLPPRMGLGIALGPRSDVYPKRDLCRIRDSRIHWMRFFRTLQELQLVPDTDLVESICYLEHLTWTYHHTRQLKETEAGECLRGRGRAMDASDLAHGEVISLRTTVHAQMSEITELQSADHRRQRAISDLLETDRRRREEMRELRAADRTRQQQLIQTLTAMQTLQRETIPLQGLVTTLQGQVTALQGQVMTLQGQVTALQGQQGPAGGPAPPELPEEAGVQCRTGPHRDATRNGSDSIHRERVVRDLKLVAKRLALLCVRMFPEEADKIERYVSGLPDMIHGNIVASKPKTMQEAIEMATELMDKRVSTIADRQLGNDKCSSKGVGGWKSGVNPTTSMRWKGFPIFLAHVTTKEIEDKSEKKRLEDVPIVQDFPEVFPEDLPGLPPTRQMCAKPYLDTFEIVFIDEILIYSNHKQEHEEHLKIILELLKKEELYAKFSKCEFWIPKVQFLGHVIDSEGIHVDPAKIESIKDWASPKSPTEIRQFLGLAGYYEDLLNSFQRFAKPMTKLTQKKCQSLHYLKEAKTSSHTANASKEGVWALVDATERRFATHFRQKELNMRHADVRVAKVITIGDILITRGKQMSLLMLNRKEREPPAKVRALL</sequence>
<evidence type="ECO:0000313" key="3">
    <source>
        <dbReference type="EMBL" id="GJT23521.1"/>
    </source>
</evidence>
<feature type="compositionally biased region" description="Pro residues" evidence="1">
    <location>
        <begin position="168"/>
        <end position="191"/>
    </location>
</feature>
<dbReference type="PANTHER" id="PTHR33064">
    <property type="entry name" value="POL PROTEIN"/>
    <property type="match status" value="1"/>
</dbReference>
<protein>
    <submittedName>
        <fullName evidence="3">Reverse transcriptase domain-containing protein</fullName>
    </submittedName>
</protein>
<evidence type="ECO:0000313" key="4">
    <source>
        <dbReference type="Proteomes" id="UP001151760"/>
    </source>
</evidence>
<comment type="caution">
    <text evidence="3">The sequence shown here is derived from an EMBL/GenBank/DDBJ whole genome shotgun (WGS) entry which is preliminary data.</text>
</comment>
<dbReference type="EMBL" id="BQNB010014062">
    <property type="protein sequence ID" value="GJT23521.1"/>
    <property type="molecule type" value="Genomic_DNA"/>
</dbReference>
<dbReference type="PANTHER" id="PTHR33064:SF37">
    <property type="entry name" value="RIBONUCLEASE H"/>
    <property type="match status" value="1"/>
</dbReference>
<dbReference type="Gene3D" id="3.30.70.270">
    <property type="match status" value="2"/>
</dbReference>
<keyword evidence="3" id="KW-0695">RNA-directed DNA polymerase</keyword>
<evidence type="ECO:0000256" key="1">
    <source>
        <dbReference type="SAM" id="MobiDB-lite"/>
    </source>
</evidence>
<feature type="compositionally biased region" description="Acidic residues" evidence="1">
    <location>
        <begin position="52"/>
        <end position="61"/>
    </location>
</feature>
<dbReference type="InterPro" id="IPR043128">
    <property type="entry name" value="Rev_trsase/Diguanyl_cyclase"/>
</dbReference>
<dbReference type="InterPro" id="IPR043502">
    <property type="entry name" value="DNA/RNA_pol_sf"/>
</dbReference>
<feature type="region of interest" description="Disordered" evidence="1">
    <location>
        <begin position="168"/>
        <end position="210"/>
    </location>
</feature>
<accession>A0ABQ5CC61</accession>
<keyword evidence="4" id="KW-1185">Reference proteome</keyword>
<reference evidence="3" key="1">
    <citation type="journal article" date="2022" name="Int. J. Mol. Sci.">
        <title>Draft Genome of Tanacetum Coccineum: Genomic Comparison of Closely Related Tanacetum-Family Plants.</title>
        <authorList>
            <person name="Yamashiro T."/>
            <person name="Shiraishi A."/>
            <person name="Nakayama K."/>
            <person name="Satake H."/>
        </authorList>
    </citation>
    <scope>NUCLEOTIDE SEQUENCE</scope>
</reference>
<dbReference type="SUPFAM" id="SSF56672">
    <property type="entry name" value="DNA/RNA polymerases"/>
    <property type="match status" value="1"/>
</dbReference>
<dbReference type="InterPro" id="IPR051320">
    <property type="entry name" value="Viral_Replic_Matur_Polypro"/>
</dbReference>
<name>A0ABQ5CC61_9ASTR</name>